<dbReference type="EnsemblMetazoa" id="Aqu2.1.11631_001">
    <property type="protein sequence ID" value="Aqu2.1.11631_001"/>
    <property type="gene ID" value="Aqu2.1.11631"/>
</dbReference>
<accession>A0A1X7TAQ7</accession>
<dbReference type="InParanoid" id="A0A1X7TAQ7"/>
<reference evidence="3" key="1">
    <citation type="submission" date="2017-05" db="UniProtKB">
        <authorList>
            <consortium name="EnsemblMetazoa"/>
        </authorList>
    </citation>
    <scope>IDENTIFICATION</scope>
</reference>
<sequence>MSLEIDDCKCCLEAMTRPDYQPLVDNKRIIEKLQERITLMNMELITARKHNEKIMKDIEDIKDDESEAEEDESEVEDDESEVEEIEYDGLSDEEGQMCTFLLYCNHPVTGELTSKLFQVHKDELLPTVLYTAYELMELAPHVPIERCRLVKYNFINHVMEQSFDLDKFQDQTIGKLMGVAGYCGLFLETCRDIETFKKYNIGGINLKISVVDLTTGEIGPTKPMRGDEGWTIGKLKQHIGELFNLNSSCMRLLILDRNLSACDVIHLEDVKSSLKEVLFKGDVFSSHKLHREQLVVPTIYVSSDPIDFLEKYKDSLMYKYVDFHFNSIILLDITLPPPQPEATLTTTNVPKGGMMMKIISINEEIKRKIQVQVNKRITLAQLKKELVPLIGVPPTGFRVYEIRNDEEYEMEGLDERLMNIMSGPKLIVRLARLGRARIKLYLLQVNNTDFCKYMMDSIYAEGTLVKEFKKQIIEEAKVQGIDCDLELDKMRLREKRGVYPGIVYLDHQTIRAIKETYYVELLKGHNLNILMTREDEESYTDTGICYKMASITMFS</sequence>
<feature type="domain" description="Ubiquitin carboxyl-terminal hydrolase 47 C-terminal" evidence="2">
    <location>
        <begin position="437"/>
        <end position="511"/>
    </location>
</feature>
<name>A0A1X7TAQ7_AMPQE</name>
<proteinExistence type="predicted"/>
<evidence type="ECO:0000256" key="1">
    <source>
        <dbReference type="SAM" id="MobiDB-lite"/>
    </source>
</evidence>
<dbReference type="OrthoDB" id="289038at2759"/>
<organism evidence="3">
    <name type="scientific">Amphimedon queenslandica</name>
    <name type="common">Sponge</name>
    <dbReference type="NCBI Taxonomy" id="400682"/>
    <lineage>
        <taxon>Eukaryota</taxon>
        <taxon>Metazoa</taxon>
        <taxon>Porifera</taxon>
        <taxon>Demospongiae</taxon>
        <taxon>Heteroscleromorpha</taxon>
        <taxon>Haplosclerida</taxon>
        <taxon>Niphatidae</taxon>
        <taxon>Amphimedon</taxon>
    </lineage>
</organism>
<protein>
    <recommendedName>
        <fullName evidence="2">Ubiquitin carboxyl-terminal hydrolase 47 C-terminal domain-containing protein</fullName>
    </recommendedName>
</protein>
<dbReference type="Pfam" id="PF19718">
    <property type="entry name" value="USP47_C"/>
    <property type="match status" value="1"/>
</dbReference>
<feature type="region of interest" description="Disordered" evidence="1">
    <location>
        <begin position="61"/>
        <end position="83"/>
    </location>
</feature>
<dbReference type="InterPro" id="IPR045578">
    <property type="entry name" value="USP47_C"/>
</dbReference>
<dbReference type="AlphaFoldDB" id="A0A1X7TAQ7"/>
<evidence type="ECO:0000259" key="2">
    <source>
        <dbReference type="Pfam" id="PF19718"/>
    </source>
</evidence>
<dbReference type="eggNOG" id="KOG4598">
    <property type="taxonomic scope" value="Eukaryota"/>
</dbReference>
<evidence type="ECO:0000313" key="3">
    <source>
        <dbReference type="EnsemblMetazoa" id="Aqu2.1.11631_001"/>
    </source>
</evidence>